<accession>A0A1X6YAJ6</accession>
<gene>
    <name evidence="2" type="ORF">CLV79_103193</name>
    <name evidence="3" type="ORF">LOS8367_00206</name>
</gene>
<feature type="compositionally biased region" description="Acidic residues" evidence="1">
    <location>
        <begin position="31"/>
        <end position="43"/>
    </location>
</feature>
<dbReference type="Proteomes" id="UP000193495">
    <property type="component" value="Unassembled WGS sequence"/>
</dbReference>
<feature type="region of interest" description="Disordered" evidence="1">
    <location>
        <begin position="1"/>
        <end position="108"/>
    </location>
</feature>
<evidence type="ECO:0000313" key="3">
    <source>
        <dbReference type="EMBL" id="SLN15604.1"/>
    </source>
</evidence>
<feature type="region of interest" description="Disordered" evidence="1">
    <location>
        <begin position="138"/>
        <end position="182"/>
    </location>
</feature>
<reference evidence="3 4" key="1">
    <citation type="submission" date="2017-03" db="EMBL/GenBank/DDBJ databases">
        <authorList>
            <person name="Afonso C.L."/>
            <person name="Miller P.J."/>
            <person name="Scott M.A."/>
            <person name="Spackman E."/>
            <person name="Goraichik I."/>
            <person name="Dimitrov K.M."/>
            <person name="Suarez D.L."/>
            <person name="Swayne D.E."/>
        </authorList>
    </citation>
    <scope>NUCLEOTIDE SEQUENCE [LARGE SCALE GENOMIC DNA]</scope>
    <source>
        <strain evidence="3 4">CECT 8367</strain>
    </source>
</reference>
<feature type="compositionally biased region" description="Polar residues" evidence="1">
    <location>
        <begin position="60"/>
        <end position="70"/>
    </location>
</feature>
<keyword evidence="5" id="KW-1185">Reference proteome</keyword>
<evidence type="ECO:0000313" key="4">
    <source>
        <dbReference type="Proteomes" id="UP000193495"/>
    </source>
</evidence>
<sequence>MMIGSLSSTINSVTSSLLQESQSSTAASSQEDAEGADEAEIEGATETAAANDPENAVAVANNSNTQSSLSVAGAQAVESSEKSSGAAASANRAEPAATTARSAELEAEDEAIDDIARSRAEAIAAQNRDRQNAVVESIAQTPTSVPEISKVEAKPSSQEAATRYAAANESTAPARATAELRA</sequence>
<name>A0A1X6YAJ6_9RHOB</name>
<reference evidence="2 5" key="2">
    <citation type="submission" date="2018-03" db="EMBL/GenBank/DDBJ databases">
        <title>Genomic Encyclopedia of Archaeal and Bacterial Type Strains, Phase II (KMG-II): from individual species to whole genera.</title>
        <authorList>
            <person name="Goeker M."/>
        </authorList>
    </citation>
    <scope>NUCLEOTIDE SEQUENCE [LARGE SCALE GENOMIC DNA]</scope>
    <source>
        <strain evidence="2 5">DSM 29956</strain>
    </source>
</reference>
<feature type="compositionally biased region" description="Low complexity" evidence="1">
    <location>
        <begin position="1"/>
        <end position="30"/>
    </location>
</feature>
<proteinExistence type="predicted"/>
<dbReference type="RefSeq" id="WP_085894586.1">
    <property type="nucleotide sequence ID" value="NZ_FWFY01000001.1"/>
</dbReference>
<dbReference type="EMBL" id="PYGB01000003">
    <property type="protein sequence ID" value="PSK87144.1"/>
    <property type="molecule type" value="Genomic_DNA"/>
</dbReference>
<protein>
    <submittedName>
        <fullName evidence="3">Uncharacterized protein</fullName>
    </submittedName>
</protein>
<evidence type="ECO:0000313" key="5">
    <source>
        <dbReference type="Proteomes" id="UP000240624"/>
    </source>
</evidence>
<dbReference type="AlphaFoldDB" id="A0A1X6YAJ6"/>
<evidence type="ECO:0000313" key="2">
    <source>
        <dbReference type="EMBL" id="PSK87144.1"/>
    </source>
</evidence>
<organism evidence="3 4">
    <name type="scientific">Limimaricola soesokkakensis</name>
    <dbReference type="NCBI Taxonomy" id="1343159"/>
    <lineage>
        <taxon>Bacteria</taxon>
        <taxon>Pseudomonadati</taxon>
        <taxon>Pseudomonadota</taxon>
        <taxon>Alphaproteobacteria</taxon>
        <taxon>Rhodobacterales</taxon>
        <taxon>Paracoccaceae</taxon>
        <taxon>Limimaricola</taxon>
    </lineage>
</organism>
<dbReference type="Proteomes" id="UP000240624">
    <property type="component" value="Unassembled WGS sequence"/>
</dbReference>
<evidence type="ECO:0000256" key="1">
    <source>
        <dbReference type="SAM" id="MobiDB-lite"/>
    </source>
</evidence>
<feature type="compositionally biased region" description="Low complexity" evidence="1">
    <location>
        <begin position="76"/>
        <end position="100"/>
    </location>
</feature>
<dbReference type="EMBL" id="FWFY01000001">
    <property type="protein sequence ID" value="SLN15604.1"/>
    <property type="molecule type" value="Genomic_DNA"/>
</dbReference>